<dbReference type="Proteomes" id="UP000046392">
    <property type="component" value="Unplaced"/>
</dbReference>
<sequence length="66" mass="8236">MLELELLQQIYFLSPINFYQKYLQNQKHIILQWRKNNGKIYQFKKKDGYSKFKISKYFKDLTIIQQ</sequence>
<dbReference type="AlphaFoldDB" id="A0A0N5CF86"/>
<name>A0A0N5CF86_STREA</name>
<accession>A0A0N5CF86</accession>
<organism evidence="1 2">
    <name type="scientific">Strongyloides papillosus</name>
    <name type="common">Intestinal threadworm</name>
    <dbReference type="NCBI Taxonomy" id="174720"/>
    <lineage>
        <taxon>Eukaryota</taxon>
        <taxon>Metazoa</taxon>
        <taxon>Ecdysozoa</taxon>
        <taxon>Nematoda</taxon>
        <taxon>Chromadorea</taxon>
        <taxon>Rhabditida</taxon>
        <taxon>Tylenchina</taxon>
        <taxon>Panagrolaimomorpha</taxon>
        <taxon>Strongyloidoidea</taxon>
        <taxon>Strongyloididae</taxon>
        <taxon>Strongyloides</taxon>
    </lineage>
</organism>
<reference evidence="2" key="1">
    <citation type="submission" date="2017-02" db="UniProtKB">
        <authorList>
            <consortium name="WormBaseParasite"/>
        </authorList>
    </citation>
    <scope>IDENTIFICATION</scope>
</reference>
<keyword evidence="1" id="KW-1185">Reference proteome</keyword>
<dbReference type="WBParaSite" id="SPAL_0001652500.1">
    <property type="protein sequence ID" value="SPAL_0001652500.1"/>
    <property type="gene ID" value="SPAL_0001652500"/>
</dbReference>
<proteinExistence type="predicted"/>
<evidence type="ECO:0000313" key="2">
    <source>
        <dbReference type="WBParaSite" id="SPAL_0001652500.1"/>
    </source>
</evidence>
<evidence type="ECO:0000313" key="1">
    <source>
        <dbReference type="Proteomes" id="UP000046392"/>
    </source>
</evidence>
<protein>
    <submittedName>
        <fullName evidence="2">ETS domain-containing protein</fullName>
    </submittedName>
</protein>